<dbReference type="InterPro" id="IPR011047">
    <property type="entry name" value="Quinoprotein_ADH-like_sf"/>
</dbReference>
<feature type="region of interest" description="Disordered" evidence="1">
    <location>
        <begin position="134"/>
        <end position="159"/>
    </location>
</feature>
<protein>
    <submittedName>
        <fullName evidence="2">Uncharacterized protein</fullName>
    </submittedName>
</protein>
<dbReference type="Gene3D" id="2.130.10.10">
    <property type="entry name" value="YVTN repeat-like/Quinoprotein amine dehydrogenase"/>
    <property type="match status" value="1"/>
</dbReference>
<dbReference type="InterPro" id="IPR015943">
    <property type="entry name" value="WD40/YVTN_repeat-like_dom_sf"/>
</dbReference>
<gene>
    <name evidence="2" type="ORF">ABT272_31130</name>
</gene>
<evidence type="ECO:0000313" key="2">
    <source>
        <dbReference type="EMBL" id="MER6432141.1"/>
    </source>
</evidence>
<name>A0ABV1UFX6_9ACTN</name>
<feature type="compositionally biased region" description="Low complexity" evidence="1">
    <location>
        <begin position="134"/>
        <end position="147"/>
    </location>
</feature>
<dbReference type="SUPFAM" id="SSF50998">
    <property type="entry name" value="Quinoprotein alcohol dehydrogenase-like"/>
    <property type="match status" value="1"/>
</dbReference>
<dbReference type="Proteomes" id="UP001470023">
    <property type="component" value="Unassembled WGS sequence"/>
</dbReference>
<evidence type="ECO:0000256" key="1">
    <source>
        <dbReference type="SAM" id="MobiDB-lite"/>
    </source>
</evidence>
<organism evidence="2 3">
    <name type="scientific">Streptomyces sp. 900105245</name>
    <dbReference type="NCBI Taxonomy" id="3154379"/>
    <lineage>
        <taxon>Bacteria</taxon>
        <taxon>Bacillati</taxon>
        <taxon>Actinomycetota</taxon>
        <taxon>Actinomycetes</taxon>
        <taxon>Kitasatosporales</taxon>
        <taxon>Streptomycetaceae</taxon>
        <taxon>Streptomyces</taxon>
    </lineage>
</organism>
<dbReference type="EMBL" id="JBEPAZ010000037">
    <property type="protein sequence ID" value="MER6432141.1"/>
    <property type="molecule type" value="Genomic_DNA"/>
</dbReference>
<dbReference type="RefSeq" id="WP_352064976.1">
    <property type="nucleotide sequence ID" value="NZ_JBEPAZ010000037.1"/>
</dbReference>
<accession>A0ABV1UFX6</accession>
<reference evidence="2 3" key="1">
    <citation type="submission" date="2024-06" db="EMBL/GenBank/DDBJ databases">
        <title>The Natural Products Discovery Center: Release of the First 8490 Sequenced Strains for Exploring Actinobacteria Biosynthetic Diversity.</title>
        <authorList>
            <person name="Kalkreuter E."/>
            <person name="Kautsar S.A."/>
            <person name="Yang D."/>
            <person name="Bader C.D."/>
            <person name="Teijaro C.N."/>
            <person name="Fluegel L."/>
            <person name="Davis C.M."/>
            <person name="Simpson J.R."/>
            <person name="Lauterbach L."/>
            <person name="Steele A.D."/>
            <person name="Gui C."/>
            <person name="Meng S."/>
            <person name="Li G."/>
            <person name="Viehrig K."/>
            <person name="Ye F."/>
            <person name="Su P."/>
            <person name="Kiefer A.F."/>
            <person name="Nichols A."/>
            <person name="Cepeda A.J."/>
            <person name="Yan W."/>
            <person name="Fan B."/>
            <person name="Jiang Y."/>
            <person name="Adhikari A."/>
            <person name="Zheng C.-J."/>
            <person name="Schuster L."/>
            <person name="Cowan T.M."/>
            <person name="Smanski M.J."/>
            <person name="Chevrette M.G."/>
            <person name="De Carvalho L.P.S."/>
            <person name="Shen B."/>
        </authorList>
    </citation>
    <scope>NUCLEOTIDE SEQUENCE [LARGE SCALE GENOMIC DNA]</scope>
    <source>
        <strain evidence="2 3">NPDC001166</strain>
    </source>
</reference>
<comment type="caution">
    <text evidence="2">The sequence shown here is derived from an EMBL/GenBank/DDBJ whole genome shotgun (WGS) entry which is preliminary data.</text>
</comment>
<proteinExistence type="predicted"/>
<evidence type="ECO:0000313" key="3">
    <source>
        <dbReference type="Proteomes" id="UP001470023"/>
    </source>
</evidence>
<keyword evidence="3" id="KW-1185">Reference proteome</keyword>
<sequence length="159" mass="16479">MAVFEGADGTPRLAVGDLHGPVRVWDPGTGTQFGQLATGTQASRIAISRCSRVQAMAAFEAPDGTSCLATGGEDGLPRIWDPLTEGCLLTIAKDSAIHFINAYSRGLPEPTIAIGCGSGLAVFRLNLLRVEGHGSSNSPATTSGSSRSEPRMPLQNDAV</sequence>